<reference evidence="1 2" key="1">
    <citation type="submission" date="2015-06" db="EMBL/GenBank/DDBJ databases">
        <title>Improved classification and identification of acetic acid bacteria using matrix-assisted laser desorption/ionization time-of-flight mass spectrometry; Gluconobacter nephelii and Gluconobacter uchimurae are later heterotypic synonyms of Gluconobacter japonicus and Gluconobacter oxydans, respectively.</title>
        <authorList>
            <person name="Li L."/>
            <person name="Cleenwerck I."/>
            <person name="De Vuyst L."/>
            <person name="Vandamme P."/>
        </authorList>
    </citation>
    <scope>NUCLEOTIDE SEQUENCE [LARGE SCALE GENOMIC DNA]</scope>
    <source>
        <strain evidence="1 2">LMG 1699</strain>
    </source>
</reference>
<dbReference type="Proteomes" id="UP000075377">
    <property type="component" value="Unassembled WGS sequence"/>
</dbReference>
<name>A0A149URL2_9PROT</name>
<dbReference type="PATRIC" id="fig|178901.14.peg.1804"/>
<accession>A0A149URL2</accession>
<protein>
    <submittedName>
        <fullName evidence="1">Protein-disulfide isomerase</fullName>
    </submittedName>
</protein>
<feature type="non-terminal residue" evidence="1">
    <location>
        <position position="1"/>
    </location>
</feature>
<comment type="caution">
    <text evidence="1">The sequence shown here is derived from an EMBL/GenBank/DDBJ whole genome shotgun (WGS) entry which is preliminary data.</text>
</comment>
<evidence type="ECO:0000313" key="2">
    <source>
        <dbReference type="Proteomes" id="UP000075377"/>
    </source>
</evidence>
<dbReference type="AlphaFoldDB" id="A0A149URL2"/>
<keyword evidence="1" id="KW-0413">Isomerase</keyword>
<gene>
    <name evidence="1" type="ORF">AD951_02775</name>
</gene>
<dbReference type="GO" id="GO:0016853">
    <property type="term" value="F:isomerase activity"/>
    <property type="evidence" value="ECO:0007669"/>
    <property type="project" value="UniProtKB-KW"/>
</dbReference>
<proteinExistence type="predicted"/>
<dbReference type="EMBL" id="LHZX01000223">
    <property type="protein sequence ID" value="KXV70484.1"/>
    <property type="molecule type" value="Genomic_DNA"/>
</dbReference>
<evidence type="ECO:0000313" key="1">
    <source>
        <dbReference type="EMBL" id="KXV70484.1"/>
    </source>
</evidence>
<organism evidence="1 2">
    <name type="scientific">Acetobacter malorum</name>
    <dbReference type="NCBI Taxonomy" id="178901"/>
    <lineage>
        <taxon>Bacteria</taxon>
        <taxon>Pseudomonadati</taxon>
        <taxon>Pseudomonadota</taxon>
        <taxon>Alphaproteobacteria</taxon>
        <taxon>Acetobacterales</taxon>
        <taxon>Acetobacteraceae</taxon>
        <taxon>Acetobacter</taxon>
    </lineage>
</organism>
<sequence>LTTRRKAIPVALIITPDGKVLNGDETLALGDARRMSGQAVVDKLAAWAKRS</sequence>